<keyword evidence="7" id="KW-1185">Reference proteome</keyword>
<accession>A0A165RAN4</accession>
<reference evidence="7" key="1">
    <citation type="submission" date="2016-01" db="EMBL/GenBank/DDBJ databases">
        <title>Draft genome of Chromobacterium sp. F49.</title>
        <authorList>
            <person name="Hong K.W."/>
        </authorList>
    </citation>
    <scope>NUCLEOTIDE SEQUENCE [LARGE SCALE GENOMIC DNA]</scope>
    <source>
        <strain evidence="7">M63</strain>
    </source>
</reference>
<dbReference type="Proteomes" id="UP000076563">
    <property type="component" value="Unassembled WGS sequence"/>
</dbReference>
<sequence length="320" mass="35664">MKKSKISYIAIFLLILVVIAGCGSNSSDPKQAASADSSGAKPASERVYKHAMGEAKIPVKPEKVVTLQYVSQLLSIGVKPLGGPSNLLKDLAEKSGGIENIGEAGRYNYEKILELQPELIIAGDVDQETYDKLSKIAPTVVVPWNEYDVFGHVKVMGDIMNRQSEAEAWSTAFRAKFQAVREQIQSVIEPGKTAAIYNIRPKEIYVYGVRNFGFTIYKALELTPPAPVKKEIEKNPNFWAVPVSLELLPEYASDYLFVSVFGDDDSKKRLDEISKTALWANLPAVKNNRVYMLNLDTWFGYTPHDIEKQLQEIVTMLKKS</sequence>
<dbReference type="PROSITE" id="PS50983">
    <property type="entry name" value="FE_B12_PBP"/>
    <property type="match status" value="1"/>
</dbReference>
<dbReference type="eggNOG" id="COG0614">
    <property type="taxonomic scope" value="Bacteria"/>
</dbReference>
<evidence type="ECO:0000256" key="1">
    <source>
        <dbReference type="ARBA" id="ARBA00004196"/>
    </source>
</evidence>
<keyword evidence="3" id="KW-0813">Transport</keyword>
<dbReference type="STRING" id="1007103.GCA_000213315_02354"/>
<feature type="domain" description="Fe/B12 periplasmic-binding" evidence="5">
    <location>
        <begin position="61"/>
        <end position="320"/>
    </location>
</feature>
<dbReference type="Gene3D" id="3.40.50.1980">
    <property type="entry name" value="Nitrogenase molybdenum iron protein domain"/>
    <property type="match status" value="2"/>
</dbReference>
<name>A0A165RAN4_9BACL</name>
<dbReference type="PANTHER" id="PTHR30532">
    <property type="entry name" value="IRON III DICITRATE-BINDING PERIPLASMIC PROTEIN"/>
    <property type="match status" value="1"/>
</dbReference>
<evidence type="ECO:0000313" key="6">
    <source>
        <dbReference type="EMBL" id="KZE80222.1"/>
    </source>
</evidence>
<evidence type="ECO:0000256" key="2">
    <source>
        <dbReference type="ARBA" id="ARBA00008814"/>
    </source>
</evidence>
<evidence type="ECO:0000313" key="7">
    <source>
        <dbReference type="Proteomes" id="UP000076563"/>
    </source>
</evidence>
<comment type="caution">
    <text evidence="6">The sequence shown here is derived from an EMBL/GenBank/DDBJ whole genome shotgun (WGS) entry which is preliminary data.</text>
</comment>
<dbReference type="InterPro" id="IPR002491">
    <property type="entry name" value="ABC_transptr_periplasmic_BD"/>
</dbReference>
<evidence type="ECO:0000256" key="4">
    <source>
        <dbReference type="ARBA" id="ARBA00022729"/>
    </source>
</evidence>
<dbReference type="AlphaFoldDB" id="A0A165RAN4"/>
<comment type="subcellular location">
    <subcellularLocation>
        <location evidence="1">Cell envelope</location>
    </subcellularLocation>
</comment>
<dbReference type="GO" id="GO:0030288">
    <property type="term" value="C:outer membrane-bounded periplasmic space"/>
    <property type="evidence" value="ECO:0007669"/>
    <property type="project" value="TreeGrafter"/>
</dbReference>
<comment type="similarity">
    <text evidence="2">Belongs to the bacterial solute-binding protein 8 family.</text>
</comment>
<dbReference type="EMBL" id="LQRA01000049">
    <property type="protein sequence ID" value="KZE80222.1"/>
    <property type="molecule type" value="Genomic_DNA"/>
</dbReference>
<keyword evidence="4" id="KW-0732">Signal</keyword>
<dbReference type="OrthoDB" id="2241086at2"/>
<proteinExistence type="inferred from homology"/>
<dbReference type="SUPFAM" id="SSF53807">
    <property type="entry name" value="Helical backbone' metal receptor"/>
    <property type="match status" value="1"/>
</dbReference>
<organism evidence="6 7">
    <name type="scientific">Paenibacillus elgii</name>
    <dbReference type="NCBI Taxonomy" id="189691"/>
    <lineage>
        <taxon>Bacteria</taxon>
        <taxon>Bacillati</taxon>
        <taxon>Bacillota</taxon>
        <taxon>Bacilli</taxon>
        <taxon>Bacillales</taxon>
        <taxon>Paenibacillaceae</taxon>
        <taxon>Paenibacillus</taxon>
    </lineage>
</organism>
<dbReference type="Pfam" id="PF01497">
    <property type="entry name" value="Peripla_BP_2"/>
    <property type="match status" value="1"/>
</dbReference>
<dbReference type="InterPro" id="IPR051313">
    <property type="entry name" value="Bact_iron-sidero_bind"/>
</dbReference>
<dbReference type="RefSeq" id="WP_063180844.1">
    <property type="nucleotide sequence ID" value="NZ_CP121215.1"/>
</dbReference>
<evidence type="ECO:0000259" key="5">
    <source>
        <dbReference type="PROSITE" id="PS50983"/>
    </source>
</evidence>
<protein>
    <submittedName>
        <fullName evidence="6">ABC transporter substrate-binding protein</fullName>
    </submittedName>
</protein>
<dbReference type="PANTHER" id="PTHR30532:SF26">
    <property type="entry name" value="IRON(3+)-HYDROXAMATE-BINDING PROTEIN FHUD"/>
    <property type="match status" value="1"/>
</dbReference>
<evidence type="ECO:0000256" key="3">
    <source>
        <dbReference type="ARBA" id="ARBA00022448"/>
    </source>
</evidence>
<dbReference type="GO" id="GO:1901678">
    <property type="term" value="P:iron coordination entity transport"/>
    <property type="evidence" value="ECO:0007669"/>
    <property type="project" value="UniProtKB-ARBA"/>
</dbReference>
<gene>
    <name evidence="6" type="ORF">AV654_13320</name>
</gene>
<dbReference type="PROSITE" id="PS51257">
    <property type="entry name" value="PROKAR_LIPOPROTEIN"/>
    <property type="match status" value="1"/>
</dbReference>